<protein>
    <submittedName>
        <fullName evidence="1">Uncharacterized protein</fullName>
    </submittedName>
</protein>
<organism evidence="1 2">
    <name type="scientific">Desulfoprunum benzoelyticum</name>
    <dbReference type="NCBI Taxonomy" id="1506996"/>
    <lineage>
        <taxon>Bacteria</taxon>
        <taxon>Pseudomonadati</taxon>
        <taxon>Thermodesulfobacteriota</taxon>
        <taxon>Desulfobulbia</taxon>
        <taxon>Desulfobulbales</taxon>
        <taxon>Desulfobulbaceae</taxon>
        <taxon>Desulfoprunum</taxon>
    </lineage>
</organism>
<dbReference type="EMBL" id="JACHEO010000013">
    <property type="protein sequence ID" value="MBB5348559.1"/>
    <property type="molecule type" value="Genomic_DNA"/>
</dbReference>
<gene>
    <name evidence="1" type="ORF">HNQ81_002295</name>
</gene>
<evidence type="ECO:0000313" key="2">
    <source>
        <dbReference type="Proteomes" id="UP000539642"/>
    </source>
</evidence>
<sequence length="58" mass="6483">MNEIEKIFSKLDPEDAANQTAVALRQLLPLLGEEGRTRFIMNLLGETGQDKISSMVHL</sequence>
<keyword evidence="2" id="KW-1185">Reference proteome</keyword>
<dbReference type="AlphaFoldDB" id="A0A840V4A0"/>
<reference evidence="1 2" key="1">
    <citation type="submission" date="2020-08" db="EMBL/GenBank/DDBJ databases">
        <title>Genomic Encyclopedia of Type Strains, Phase IV (KMG-IV): sequencing the most valuable type-strain genomes for metagenomic binning, comparative biology and taxonomic classification.</title>
        <authorList>
            <person name="Goeker M."/>
        </authorList>
    </citation>
    <scope>NUCLEOTIDE SEQUENCE [LARGE SCALE GENOMIC DNA]</scope>
    <source>
        <strain evidence="1 2">DSM 28570</strain>
    </source>
</reference>
<accession>A0A840V4A0</accession>
<dbReference type="Proteomes" id="UP000539642">
    <property type="component" value="Unassembled WGS sequence"/>
</dbReference>
<proteinExistence type="predicted"/>
<name>A0A840V4A0_9BACT</name>
<comment type="caution">
    <text evidence="1">The sequence shown here is derived from an EMBL/GenBank/DDBJ whole genome shotgun (WGS) entry which is preliminary data.</text>
</comment>
<evidence type="ECO:0000313" key="1">
    <source>
        <dbReference type="EMBL" id="MBB5348559.1"/>
    </source>
</evidence>